<reference evidence="2" key="1">
    <citation type="submission" date="2020-12" db="EMBL/GenBank/DDBJ databases">
        <title>Prauserella sp. ASG 168, a novel actinomycete isolated from cave rock.</title>
        <authorList>
            <person name="Suriyachadkun C."/>
        </authorList>
    </citation>
    <scope>NUCLEOTIDE SEQUENCE</scope>
    <source>
        <strain evidence="2">ASG 168</strain>
    </source>
</reference>
<keyword evidence="1" id="KW-0812">Transmembrane</keyword>
<keyword evidence="3" id="KW-1185">Reference proteome</keyword>
<feature type="transmembrane region" description="Helical" evidence="1">
    <location>
        <begin position="46"/>
        <end position="64"/>
    </location>
</feature>
<evidence type="ECO:0000313" key="3">
    <source>
        <dbReference type="Proteomes" id="UP000635245"/>
    </source>
</evidence>
<proteinExistence type="predicted"/>
<dbReference type="AlphaFoldDB" id="A0A934QVJ8"/>
<dbReference type="EMBL" id="JAENJH010000006">
    <property type="protein sequence ID" value="MBK1787156.1"/>
    <property type="molecule type" value="Genomic_DNA"/>
</dbReference>
<evidence type="ECO:0000256" key="1">
    <source>
        <dbReference type="SAM" id="Phobius"/>
    </source>
</evidence>
<dbReference type="RefSeq" id="WP_200321488.1">
    <property type="nucleotide sequence ID" value="NZ_JAENJH010000006.1"/>
</dbReference>
<gene>
    <name evidence="2" type="ORF">JHE00_22755</name>
</gene>
<dbReference type="Proteomes" id="UP000635245">
    <property type="component" value="Unassembled WGS sequence"/>
</dbReference>
<evidence type="ECO:0000313" key="2">
    <source>
        <dbReference type="EMBL" id="MBK1787156.1"/>
    </source>
</evidence>
<sequence>MRIARVLLVLPGLAALAWGLILFGQFALPPGPQAFATAAWLIGGPVVHDVIVAPVVAIVALAVVRLSPQAWVAPLLTGAAVSGVLGLVSVPLLWREFGAAPMPGLHDRAVAPGLLVALGVVWALVLMAGIWRSRRATAPGAER</sequence>
<keyword evidence="1" id="KW-1133">Transmembrane helix</keyword>
<protein>
    <submittedName>
        <fullName evidence="2">Uncharacterized protein</fullName>
    </submittedName>
</protein>
<name>A0A934QVJ8_9PSEU</name>
<feature type="transmembrane region" description="Helical" evidence="1">
    <location>
        <begin position="71"/>
        <end position="94"/>
    </location>
</feature>
<comment type="caution">
    <text evidence="2">The sequence shown here is derived from an EMBL/GenBank/DDBJ whole genome shotgun (WGS) entry which is preliminary data.</text>
</comment>
<organism evidence="2 3">
    <name type="scientific">Prauserella cavernicola</name>
    <dbReference type="NCBI Taxonomy" id="2800127"/>
    <lineage>
        <taxon>Bacteria</taxon>
        <taxon>Bacillati</taxon>
        <taxon>Actinomycetota</taxon>
        <taxon>Actinomycetes</taxon>
        <taxon>Pseudonocardiales</taxon>
        <taxon>Pseudonocardiaceae</taxon>
        <taxon>Prauserella</taxon>
    </lineage>
</organism>
<accession>A0A934QVJ8</accession>
<keyword evidence="1" id="KW-0472">Membrane</keyword>
<feature type="transmembrane region" description="Helical" evidence="1">
    <location>
        <begin position="109"/>
        <end position="131"/>
    </location>
</feature>